<dbReference type="GO" id="GO:0003746">
    <property type="term" value="F:translation elongation factor activity"/>
    <property type="evidence" value="ECO:0007669"/>
    <property type="project" value="UniProtKB-KW"/>
</dbReference>
<dbReference type="GO" id="GO:0006354">
    <property type="term" value="P:DNA-templated transcription elongation"/>
    <property type="evidence" value="ECO:0007669"/>
    <property type="project" value="TreeGrafter"/>
</dbReference>
<dbReference type="InterPro" id="IPR036805">
    <property type="entry name" value="Tscrpt_elong_fac_GreA/B_N_sf"/>
</dbReference>
<evidence type="ECO:0000259" key="6">
    <source>
        <dbReference type="Pfam" id="PF03449"/>
    </source>
</evidence>
<comment type="function">
    <text evidence="4">Necessary for efficient RNA polymerase transcription elongation past template-encoded arresting sites. The arresting sites in DNA have the property of trapping a certain fraction of elongating RNA polymerases that pass through, resulting in locked ternary complexes. Cleavage of the nascent transcript by cleavage factors such as GreA or GreB allows the resumption of elongation from the new 3'terminus. GreB releases sequences of up to 9 nucleotides in length.</text>
</comment>
<dbReference type="SUPFAM" id="SSF54534">
    <property type="entry name" value="FKBP-like"/>
    <property type="match status" value="1"/>
</dbReference>
<dbReference type="Proteomes" id="UP000326202">
    <property type="component" value="Chromosome"/>
</dbReference>
<name>A0A5J6MDU3_9PROT</name>
<evidence type="ECO:0000313" key="7">
    <source>
        <dbReference type="EMBL" id="QEX15603.1"/>
    </source>
</evidence>
<feature type="domain" description="Transcription elongation factor GreA/GreB N-terminal" evidence="6">
    <location>
        <begin position="14"/>
        <end position="84"/>
    </location>
</feature>
<protein>
    <recommendedName>
        <fullName evidence="4">Transcription elongation factor GreB</fullName>
    </recommendedName>
    <alternativeName>
        <fullName evidence="4">Transcript cleavage factor GreB</fullName>
    </alternativeName>
</protein>
<dbReference type="RefSeq" id="WP_151176039.1">
    <property type="nucleotide sequence ID" value="NZ_CP042906.1"/>
</dbReference>
<dbReference type="SUPFAM" id="SSF46557">
    <property type="entry name" value="GreA transcript cleavage protein, N-terminal domain"/>
    <property type="match status" value="1"/>
</dbReference>
<dbReference type="InterPro" id="IPR018151">
    <property type="entry name" value="TF_GreA/GreB_CS"/>
</dbReference>
<dbReference type="FunFam" id="3.10.50.30:FF:000001">
    <property type="entry name" value="Transcription elongation factor GreA"/>
    <property type="match status" value="1"/>
</dbReference>
<evidence type="ECO:0000256" key="1">
    <source>
        <dbReference type="ARBA" id="ARBA00023015"/>
    </source>
</evidence>
<keyword evidence="8" id="KW-1185">Reference proteome</keyword>
<dbReference type="Gene3D" id="1.10.287.180">
    <property type="entry name" value="Transcription elongation factor, GreA/GreB, N-terminal domain"/>
    <property type="match status" value="1"/>
</dbReference>
<dbReference type="PANTHER" id="PTHR30437">
    <property type="entry name" value="TRANSCRIPTION ELONGATION FACTOR GREA"/>
    <property type="match status" value="1"/>
</dbReference>
<dbReference type="InterPro" id="IPR006358">
    <property type="entry name" value="Tscrpt_elong_fac_GreB"/>
</dbReference>
<dbReference type="Pfam" id="PF03449">
    <property type="entry name" value="GreA_GreB_N"/>
    <property type="match status" value="1"/>
</dbReference>
<keyword evidence="3 4" id="KW-0804">Transcription</keyword>
<dbReference type="GO" id="GO:0070063">
    <property type="term" value="F:RNA polymerase binding"/>
    <property type="evidence" value="ECO:0007669"/>
    <property type="project" value="InterPro"/>
</dbReference>
<feature type="domain" description="Transcription elongation factor GreA/GreB C-terminal" evidence="5">
    <location>
        <begin position="93"/>
        <end position="166"/>
    </location>
</feature>
<accession>A0A5J6MDU3</accession>
<keyword evidence="1 4" id="KW-0805">Transcription regulation</keyword>
<dbReference type="Gene3D" id="3.10.50.30">
    <property type="entry name" value="Transcription elongation factor, GreA/GreB, C-terminal domain"/>
    <property type="match status" value="1"/>
</dbReference>
<sequence length="170" mass="19324">MKLRDDQPPPPKKNYMTPDGHARLMAERKKLWTEERPEVVRVVEWAAGNGDRSENGDYIYGKKRLREIDKRIRFLDKRLEAAEIVDPARPGSKTRVHFGATVRWVREDDREVEATIVGIDETEFGPRRISWVSPMARALIGKSVGDMAVVRTPNGEETVEILAIAYPGGD</sequence>
<dbReference type="InterPro" id="IPR023459">
    <property type="entry name" value="Tscrpt_elong_fac_GreA/B_fam"/>
</dbReference>
<evidence type="ECO:0000259" key="5">
    <source>
        <dbReference type="Pfam" id="PF01272"/>
    </source>
</evidence>
<dbReference type="PIRSF" id="PIRSF006092">
    <property type="entry name" value="GreA_GreB"/>
    <property type="match status" value="1"/>
</dbReference>
<keyword evidence="7" id="KW-0648">Protein biosynthesis</keyword>
<dbReference type="HAMAP" id="MF_00105">
    <property type="entry name" value="GreA_GreB"/>
    <property type="match status" value="1"/>
</dbReference>
<evidence type="ECO:0000313" key="8">
    <source>
        <dbReference type="Proteomes" id="UP000326202"/>
    </source>
</evidence>
<evidence type="ECO:0000256" key="2">
    <source>
        <dbReference type="ARBA" id="ARBA00023125"/>
    </source>
</evidence>
<dbReference type="GO" id="GO:0032784">
    <property type="term" value="P:regulation of DNA-templated transcription elongation"/>
    <property type="evidence" value="ECO:0007669"/>
    <property type="project" value="UniProtKB-UniRule"/>
</dbReference>
<dbReference type="GO" id="GO:0003677">
    <property type="term" value="F:DNA binding"/>
    <property type="evidence" value="ECO:0007669"/>
    <property type="project" value="UniProtKB-UniRule"/>
</dbReference>
<dbReference type="PANTHER" id="PTHR30437:SF6">
    <property type="entry name" value="TRANSCRIPTION ELONGATION FACTOR GREB"/>
    <property type="match status" value="1"/>
</dbReference>
<dbReference type="FunFam" id="1.10.287.180:FF:000001">
    <property type="entry name" value="Transcription elongation factor GreA"/>
    <property type="match status" value="1"/>
</dbReference>
<evidence type="ECO:0000256" key="4">
    <source>
        <dbReference type="HAMAP-Rule" id="MF_00930"/>
    </source>
</evidence>
<dbReference type="PROSITE" id="PS00830">
    <property type="entry name" value="GREAB_2"/>
    <property type="match status" value="1"/>
</dbReference>
<proteinExistence type="inferred from homology"/>
<dbReference type="KEGG" id="htq:FRZ44_08900"/>
<dbReference type="InterPro" id="IPR028624">
    <property type="entry name" value="Tscrpt_elong_fac_GreA/B"/>
</dbReference>
<evidence type="ECO:0000256" key="3">
    <source>
        <dbReference type="ARBA" id="ARBA00023163"/>
    </source>
</evidence>
<comment type="similarity">
    <text evidence="4">Belongs to the GreA/GreB family. GreB subfamily.</text>
</comment>
<gene>
    <name evidence="4 7" type="primary">greB</name>
    <name evidence="7" type="ORF">FRZ44_08900</name>
</gene>
<organism evidence="7 8">
    <name type="scientific">Hypericibacter terrae</name>
    <dbReference type="NCBI Taxonomy" id="2602015"/>
    <lineage>
        <taxon>Bacteria</taxon>
        <taxon>Pseudomonadati</taxon>
        <taxon>Pseudomonadota</taxon>
        <taxon>Alphaproteobacteria</taxon>
        <taxon>Rhodospirillales</taxon>
        <taxon>Dongiaceae</taxon>
        <taxon>Hypericibacter</taxon>
    </lineage>
</organism>
<dbReference type="EMBL" id="CP042906">
    <property type="protein sequence ID" value="QEX15603.1"/>
    <property type="molecule type" value="Genomic_DNA"/>
</dbReference>
<dbReference type="InterPro" id="IPR022691">
    <property type="entry name" value="Tscrpt_elong_fac_GreA/B_N"/>
</dbReference>
<dbReference type="NCBIfam" id="TIGR01461">
    <property type="entry name" value="greB"/>
    <property type="match status" value="1"/>
</dbReference>
<dbReference type="Pfam" id="PF01272">
    <property type="entry name" value="GreA_GreB"/>
    <property type="match status" value="1"/>
</dbReference>
<keyword evidence="7" id="KW-0251">Elongation factor</keyword>
<dbReference type="HAMAP" id="MF_00930">
    <property type="entry name" value="GreB"/>
    <property type="match status" value="1"/>
</dbReference>
<dbReference type="InterPro" id="IPR001437">
    <property type="entry name" value="Tscrpt_elong_fac_GreA/B_C"/>
</dbReference>
<dbReference type="InterPro" id="IPR036953">
    <property type="entry name" value="GreA/GreB_C_sf"/>
</dbReference>
<dbReference type="NCBIfam" id="NF002506">
    <property type="entry name" value="PRK01885.1"/>
    <property type="match status" value="1"/>
</dbReference>
<reference evidence="7 8" key="1">
    <citation type="submission" date="2019-08" db="EMBL/GenBank/DDBJ databases">
        <title>Hyperibacter terrae gen. nov., sp. nov. and Hyperibacter viscosus sp. nov., two new members in the family Rhodospirillaceae isolated from the rhizosphere of Hypericum perforatum.</title>
        <authorList>
            <person name="Noviana Z."/>
        </authorList>
    </citation>
    <scope>NUCLEOTIDE SEQUENCE [LARGE SCALE GENOMIC DNA]</scope>
    <source>
        <strain evidence="7 8">R5913</strain>
    </source>
</reference>
<dbReference type="OrthoDB" id="9808774at2"/>
<dbReference type="AlphaFoldDB" id="A0A5J6MDU3"/>
<keyword evidence="2 4" id="KW-0238">DNA-binding</keyword>